<dbReference type="SUPFAM" id="SSF51445">
    <property type="entry name" value="(Trans)glycosidases"/>
    <property type="match status" value="1"/>
</dbReference>
<evidence type="ECO:0000256" key="1">
    <source>
        <dbReference type="ARBA" id="ARBA00010646"/>
    </source>
</evidence>
<feature type="domain" description="BIG2" evidence="2">
    <location>
        <begin position="227"/>
        <end position="304"/>
    </location>
</feature>
<dbReference type="InterPro" id="IPR008964">
    <property type="entry name" value="Invasin/intimin_cell_adhesion"/>
</dbReference>
<name>A0A0M6WGF1_9FIRM</name>
<dbReference type="Pfam" id="PF01183">
    <property type="entry name" value="Glyco_hydro_25"/>
    <property type="match status" value="1"/>
</dbReference>
<dbReference type="AlphaFoldDB" id="A0A0M6WGF1"/>
<evidence type="ECO:0000313" key="3">
    <source>
        <dbReference type="EMBL" id="CRL35454.1"/>
    </source>
</evidence>
<dbReference type="InterPro" id="IPR002053">
    <property type="entry name" value="Glyco_hydro_25"/>
</dbReference>
<dbReference type="GO" id="GO:0003796">
    <property type="term" value="F:lysozyme activity"/>
    <property type="evidence" value="ECO:0007669"/>
    <property type="project" value="InterPro"/>
</dbReference>
<dbReference type="EMBL" id="CVRR01000009">
    <property type="protein sequence ID" value="CRL35454.1"/>
    <property type="molecule type" value="Genomic_DNA"/>
</dbReference>
<dbReference type="GO" id="GO:0009253">
    <property type="term" value="P:peptidoglycan catabolic process"/>
    <property type="evidence" value="ECO:0007669"/>
    <property type="project" value="InterPro"/>
</dbReference>
<dbReference type="RefSeq" id="WP_055067357.1">
    <property type="nucleotide sequence ID" value="NZ_CP173697.1"/>
</dbReference>
<dbReference type="GO" id="GO:0016998">
    <property type="term" value="P:cell wall macromolecule catabolic process"/>
    <property type="evidence" value="ECO:0007669"/>
    <property type="project" value="InterPro"/>
</dbReference>
<reference evidence="4" key="1">
    <citation type="submission" date="2015-05" db="EMBL/GenBank/DDBJ databases">
        <authorList>
            <consortium name="Pathogen Informatics"/>
        </authorList>
    </citation>
    <scope>NUCLEOTIDE SEQUENCE [LARGE SCALE GENOMIC DNA]</scope>
    <source>
        <strain evidence="4">M72</strain>
    </source>
</reference>
<dbReference type="Pfam" id="PF02368">
    <property type="entry name" value="Big_2"/>
    <property type="match status" value="1"/>
</dbReference>
<dbReference type="PROSITE" id="PS51904">
    <property type="entry name" value="GLYCOSYL_HYDROL_F25_2"/>
    <property type="match status" value="1"/>
</dbReference>
<evidence type="ECO:0000259" key="2">
    <source>
        <dbReference type="SMART" id="SM00635"/>
    </source>
</evidence>
<evidence type="ECO:0000313" key="4">
    <source>
        <dbReference type="Proteomes" id="UP000049979"/>
    </source>
</evidence>
<dbReference type="InterPro" id="IPR003343">
    <property type="entry name" value="Big_2"/>
</dbReference>
<dbReference type="Gene3D" id="2.60.40.1080">
    <property type="match status" value="1"/>
</dbReference>
<organism evidence="3 4">
    <name type="scientific">Roseburia faecis</name>
    <dbReference type="NCBI Taxonomy" id="301302"/>
    <lineage>
        <taxon>Bacteria</taxon>
        <taxon>Bacillati</taxon>
        <taxon>Bacillota</taxon>
        <taxon>Clostridia</taxon>
        <taxon>Lachnospirales</taxon>
        <taxon>Lachnospiraceae</taxon>
        <taxon>Roseburia</taxon>
    </lineage>
</organism>
<accession>A0A0M6WGF1</accession>
<dbReference type="PANTHER" id="PTHR34135">
    <property type="entry name" value="LYSOZYME"/>
    <property type="match status" value="1"/>
</dbReference>
<dbReference type="CDD" id="cd06414">
    <property type="entry name" value="GH25_LytC-like"/>
    <property type="match status" value="1"/>
</dbReference>
<dbReference type="PANTHER" id="PTHR34135:SF2">
    <property type="entry name" value="LYSOZYME"/>
    <property type="match status" value="1"/>
</dbReference>
<sequence length="307" mass="33707">MIKTNGFRVLAMVMTTLWMVTIIPVTVVQAADFRGQGFDLSSYNGTVYWEQVAEADMDFVMIRTGEGRAPDVDTQFAANYDGAVAAGLKVGVYHVCCVRTPKEAVEEAEYCLEILDGRDLDYPVAYDMERKGTFAGGRENTTAIAKAFCDTIADAGYVPMIYSSASFLNENFDWKKLKNCKVWVASYSDTRPKLPVSADLWQYTKKGSLEGANTDKGYCDLVYSYMEATSIKFTKPTLTMKKNTTAQATVKIKPNGCTDRKSFTSSNPKVVAVNKKTGKLTAKKAGKATITVTTGSGRKAKMKVVVK</sequence>
<dbReference type="SUPFAM" id="SSF49373">
    <property type="entry name" value="Invasin/intimin cell-adhesion fragments"/>
    <property type="match status" value="1"/>
</dbReference>
<dbReference type="Proteomes" id="UP000049979">
    <property type="component" value="Unassembled WGS sequence"/>
</dbReference>
<dbReference type="STRING" id="301302.ERS852420_00165"/>
<dbReference type="InterPro" id="IPR017853">
    <property type="entry name" value="GH"/>
</dbReference>
<dbReference type="SMART" id="SM00635">
    <property type="entry name" value="BID_2"/>
    <property type="match status" value="1"/>
</dbReference>
<dbReference type="Gene3D" id="3.20.20.80">
    <property type="entry name" value="Glycosidases"/>
    <property type="match status" value="1"/>
</dbReference>
<proteinExistence type="inferred from homology"/>
<dbReference type="GO" id="GO:0016052">
    <property type="term" value="P:carbohydrate catabolic process"/>
    <property type="evidence" value="ECO:0007669"/>
    <property type="project" value="TreeGrafter"/>
</dbReference>
<keyword evidence="4" id="KW-1185">Reference proteome</keyword>
<protein>
    <recommendedName>
        <fullName evidence="2">BIG2 domain-containing protein</fullName>
    </recommendedName>
</protein>
<dbReference type="OrthoDB" id="9783374at2"/>
<gene>
    <name evidence="3" type="ORF">M72_23791</name>
</gene>
<comment type="similarity">
    <text evidence="1">Belongs to the glycosyl hydrolase 25 family.</text>
</comment>